<organism evidence="2 3">
    <name type="scientific">Tsukamurella paurometabola</name>
    <name type="common">Corynebacterium paurometabolum</name>
    <dbReference type="NCBI Taxonomy" id="2061"/>
    <lineage>
        <taxon>Bacteria</taxon>
        <taxon>Bacillati</taxon>
        <taxon>Actinomycetota</taxon>
        <taxon>Actinomycetes</taxon>
        <taxon>Mycobacteriales</taxon>
        <taxon>Tsukamurellaceae</taxon>
        <taxon>Tsukamurella</taxon>
    </lineage>
</organism>
<name>A0ABS5NJD4_TSUPA</name>
<proteinExistence type="predicted"/>
<evidence type="ECO:0000313" key="2">
    <source>
        <dbReference type="EMBL" id="MBS4104414.1"/>
    </source>
</evidence>
<evidence type="ECO:0000256" key="1">
    <source>
        <dbReference type="SAM" id="MobiDB-lite"/>
    </source>
</evidence>
<keyword evidence="3" id="KW-1185">Reference proteome</keyword>
<comment type="caution">
    <text evidence="2">The sequence shown here is derived from an EMBL/GenBank/DDBJ whole genome shotgun (WGS) entry which is preliminary data.</text>
</comment>
<feature type="compositionally biased region" description="Basic and acidic residues" evidence="1">
    <location>
        <begin position="89"/>
        <end position="99"/>
    </location>
</feature>
<evidence type="ECO:0000313" key="3">
    <source>
        <dbReference type="Proteomes" id="UP000676853"/>
    </source>
</evidence>
<dbReference type="RefSeq" id="WP_212555442.1">
    <property type="nucleotide sequence ID" value="NZ_JAGXOE010000177.1"/>
</dbReference>
<reference evidence="2 3" key="1">
    <citation type="submission" date="2021-04" db="EMBL/GenBank/DDBJ databases">
        <title>Whole genome sequence analysis of a thiophenic sulfur metabolizing bacteria.</title>
        <authorList>
            <person name="Akhtar N."/>
            <person name="Akram J."/>
            <person name="Aslam A."/>
        </authorList>
    </citation>
    <scope>NUCLEOTIDE SEQUENCE [LARGE SCALE GENOMIC DNA]</scope>
    <source>
        <strain evidence="2 3">3OW</strain>
    </source>
</reference>
<feature type="compositionally biased region" description="Basic and acidic residues" evidence="1">
    <location>
        <begin position="121"/>
        <end position="134"/>
    </location>
</feature>
<dbReference type="Proteomes" id="UP000676853">
    <property type="component" value="Unassembled WGS sequence"/>
</dbReference>
<accession>A0ABS5NJD4</accession>
<gene>
    <name evidence="2" type="ORF">KFZ73_24695</name>
</gene>
<sequence length="203" mass="21146">MAESSAVLAGRRRNSVKSSVSNSPGDVAGRGAETGAPFSDENRSVSSDSGQSSAVPGQRATTTDRSSADEPSSGDGDSRLEEPSGDDFWENRNRERNAERSWGINELSKTAGATGDGVGKVVKDESASRSKAIKDLLTDPETGRQHNVLDWGRDVEKKVDDLAKTPKEMKFLGSVSKAGKVGGPILTAAGAVFDGASGNKSFG</sequence>
<feature type="compositionally biased region" description="Low complexity" evidence="1">
    <location>
        <begin position="44"/>
        <end position="53"/>
    </location>
</feature>
<dbReference type="EMBL" id="JAGXOE010000177">
    <property type="protein sequence ID" value="MBS4104414.1"/>
    <property type="molecule type" value="Genomic_DNA"/>
</dbReference>
<feature type="region of interest" description="Disordered" evidence="1">
    <location>
        <begin position="1"/>
        <end position="134"/>
    </location>
</feature>
<protein>
    <submittedName>
        <fullName evidence="2">Uncharacterized protein</fullName>
    </submittedName>
</protein>